<keyword evidence="3" id="KW-1185">Reference proteome</keyword>
<proteinExistence type="predicted"/>
<protein>
    <submittedName>
        <fullName evidence="2">Uncharacterized protein</fullName>
    </submittedName>
</protein>
<reference evidence="2" key="1">
    <citation type="submission" date="2020-01" db="EMBL/GenBank/DDBJ databases">
        <authorList>
            <consortium name="DOE Joint Genome Institute"/>
            <person name="Haridas S."/>
            <person name="Albert R."/>
            <person name="Binder M."/>
            <person name="Bloem J."/>
            <person name="Labutti K."/>
            <person name="Salamov A."/>
            <person name="Andreopoulos B."/>
            <person name="Baker S.E."/>
            <person name="Barry K."/>
            <person name="Bills G."/>
            <person name="Bluhm B.H."/>
            <person name="Cannon C."/>
            <person name="Castanera R."/>
            <person name="Culley D.E."/>
            <person name="Daum C."/>
            <person name="Ezra D."/>
            <person name="Gonzalez J.B."/>
            <person name="Henrissat B."/>
            <person name="Kuo A."/>
            <person name="Liang C."/>
            <person name="Lipzen A."/>
            <person name="Lutzoni F."/>
            <person name="Magnuson J."/>
            <person name="Mondo S."/>
            <person name="Nolan M."/>
            <person name="Ohm R."/>
            <person name="Pangilinan J."/>
            <person name="Park H.-J."/>
            <person name="Ramirez L."/>
            <person name="Alfaro M."/>
            <person name="Sun H."/>
            <person name="Tritt A."/>
            <person name="Yoshinaga Y."/>
            <person name="Zwiers L.-H."/>
            <person name="Turgeon B.G."/>
            <person name="Goodwin S.B."/>
            <person name="Spatafora J.W."/>
            <person name="Crous P.W."/>
            <person name="Grigoriev I.V."/>
        </authorList>
    </citation>
    <scope>NUCLEOTIDE SEQUENCE</scope>
    <source>
        <strain evidence="2">CBS 394.84</strain>
    </source>
</reference>
<gene>
    <name evidence="2" type="ORF">K460DRAFT_278150</name>
</gene>
<accession>A0A9P4LBX5</accession>
<feature type="transmembrane region" description="Helical" evidence="1">
    <location>
        <begin position="12"/>
        <end position="32"/>
    </location>
</feature>
<keyword evidence="1" id="KW-1133">Transmembrane helix</keyword>
<name>A0A9P4LBX5_9PLEO</name>
<dbReference type="GeneID" id="63845481"/>
<evidence type="ECO:0000313" key="3">
    <source>
        <dbReference type="Proteomes" id="UP000800039"/>
    </source>
</evidence>
<sequence length="97" mass="11543">MKTPFRIAHCMLVLILTALLLGTVFYGFWLLWDEQHPKPQVFDDSERKPSPQEIAESMNTLWDQWDEDHCKNVCEASWIACRLRHCDDRPDVRKQEL</sequence>
<keyword evidence="1" id="KW-0812">Transmembrane</keyword>
<evidence type="ECO:0000256" key="1">
    <source>
        <dbReference type="SAM" id="Phobius"/>
    </source>
</evidence>
<dbReference type="OrthoDB" id="3781639at2759"/>
<dbReference type="Proteomes" id="UP000800039">
    <property type="component" value="Unassembled WGS sequence"/>
</dbReference>
<dbReference type="AlphaFoldDB" id="A0A9P4LBX5"/>
<dbReference type="RefSeq" id="XP_040791646.1">
    <property type="nucleotide sequence ID" value="XM_040928228.1"/>
</dbReference>
<keyword evidence="1" id="KW-0472">Membrane</keyword>
<dbReference type="EMBL" id="ML976615">
    <property type="protein sequence ID" value="KAF1849083.1"/>
    <property type="molecule type" value="Genomic_DNA"/>
</dbReference>
<comment type="caution">
    <text evidence="2">The sequence shown here is derived from an EMBL/GenBank/DDBJ whole genome shotgun (WGS) entry which is preliminary data.</text>
</comment>
<evidence type="ECO:0000313" key="2">
    <source>
        <dbReference type="EMBL" id="KAF1849083.1"/>
    </source>
</evidence>
<organism evidence="2 3">
    <name type="scientific">Cucurbitaria berberidis CBS 394.84</name>
    <dbReference type="NCBI Taxonomy" id="1168544"/>
    <lineage>
        <taxon>Eukaryota</taxon>
        <taxon>Fungi</taxon>
        <taxon>Dikarya</taxon>
        <taxon>Ascomycota</taxon>
        <taxon>Pezizomycotina</taxon>
        <taxon>Dothideomycetes</taxon>
        <taxon>Pleosporomycetidae</taxon>
        <taxon>Pleosporales</taxon>
        <taxon>Pleosporineae</taxon>
        <taxon>Cucurbitariaceae</taxon>
        <taxon>Cucurbitaria</taxon>
    </lineage>
</organism>